<dbReference type="GO" id="GO:0016874">
    <property type="term" value="F:ligase activity"/>
    <property type="evidence" value="ECO:0007669"/>
    <property type="project" value="UniProtKB-KW"/>
</dbReference>
<gene>
    <name evidence="2" type="primary">dltC</name>
    <name evidence="2" type="ORF">IMCC3317_07640</name>
</gene>
<sequence length="79" mass="9386">MKEKFAIILSEILENTITPENIPEDVDLISYFEITSLNMIYLMLEIENVFDVEVNLEEVDVKTFFTYKSIKEFIEREQS</sequence>
<evidence type="ECO:0000259" key="1">
    <source>
        <dbReference type="PROSITE" id="PS50075"/>
    </source>
</evidence>
<feature type="domain" description="Carrier" evidence="1">
    <location>
        <begin position="1"/>
        <end position="79"/>
    </location>
</feature>
<dbReference type="InterPro" id="IPR036736">
    <property type="entry name" value="ACP-like_sf"/>
</dbReference>
<dbReference type="OrthoDB" id="1449405at2"/>
<reference evidence="2 3" key="1">
    <citation type="journal article" date="2013" name="Int. J. Syst. Evol. Microbiol.">
        <title>Kordia antarctica sp. nov., isolated from Antarctic seawater.</title>
        <authorList>
            <person name="Baek K."/>
            <person name="Choi A."/>
            <person name="Kang I."/>
            <person name="Lee K."/>
            <person name="Cho J.C."/>
        </authorList>
    </citation>
    <scope>NUCLEOTIDE SEQUENCE [LARGE SCALE GENOMIC DNA]</scope>
    <source>
        <strain evidence="2 3">IMCC3317</strain>
    </source>
</reference>
<dbReference type="InterPro" id="IPR009081">
    <property type="entry name" value="PP-bd_ACP"/>
</dbReference>
<dbReference type="SUPFAM" id="SSF47336">
    <property type="entry name" value="ACP-like"/>
    <property type="match status" value="1"/>
</dbReference>
<accession>A0A7L4ZFB4</accession>
<dbReference type="Proteomes" id="UP000464657">
    <property type="component" value="Chromosome"/>
</dbReference>
<organism evidence="2 3">
    <name type="scientific">Kordia antarctica</name>
    <dbReference type="NCBI Taxonomy" id="1218801"/>
    <lineage>
        <taxon>Bacteria</taxon>
        <taxon>Pseudomonadati</taxon>
        <taxon>Bacteroidota</taxon>
        <taxon>Flavobacteriia</taxon>
        <taxon>Flavobacteriales</taxon>
        <taxon>Flavobacteriaceae</taxon>
        <taxon>Kordia</taxon>
    </lineage>
</organism>
<name>A0A7L4ZFB4_9FLAO</name>
<proteinExistence type="predicted"/>
<dbReference type="EC" id="6.1.1.13" evidence="2"/>
<dbReference type="EMBL" id="CP019288">
    <property type="protein sequence ID" value="QHI35418.1"/>
    <property type="molecule type" value="Genomic_DNA"/>
</dbReference>
<protein>
    <submittedName>
        <fullName evidence="2">D-alanine--poly(Phosphoribitol) ligase subunit 2</fullName>
        <ecNumber evidence="2">6.1.1.13</ecNumber>
    </submittedName>
</protein>
<evidence type="ECO:0000313" key="3">
    <source>
        <dbReference type="Proteomes" id="UP000464657"/>
    </source>
</evidence>
<keyword evidence="2" id="KW-0436">Ligase</keyword>
<keyword evidence="3" id="KW-1185">Reference proteome</keyword>
<dbReference type="RefSeq" id="WP_160128160.1">
    <property type="nucleotide sequence ID" value="NZ_CP019288.1"/>
</dbReference>
<dbReference type="Gene3D" id="1.10.1200.10">
    <property type="entry name" value="ACP-like"/>
    <property type="match status" value="1"/>
</dbReference>
<evidence type="ECO:0000313" key="2">
    <source>
        <dbReference type="EMBL" id="QHI35418.1"/>
    </source>
</evidence>
<dbReference type="AlphaFoldDB" id="A0A7L4ZFB4"/>
<dbReference type="PROSITE" id="PS50075">
    <property type="entry name" value="CARRIER"/>
    <property type="match status" value="1"/>
</dbReference>
<dbReference type="Pfam" id="PF00550">
    <property type="entry name" value="PP-binding"/>
    <property type="match status" value="1"/>
</dbReference>
<dbReference type="KEGG" id="kan:IMCC3317_07640"/>